<dbReference type="EMBL" id="BDOQ01000008">
    <property type="protein sequence ID" value="GBG14565.1"/>
    <property type="molecule type" value="Genomic_DNA"/>
</dbReference>
<evidence type="ECO:0000256" key="1">
    <source>
        <dbReference type="SAM" id="Phobius"/>
    </source>
</evidence>
<dbReference type="Proteomes" id="UP000245081">
    <property type="component" value="Unassembled WGS sequence"/>
</dbReference>
<dbReference type="AlphaFoldDB" id="A0A2R5F954"/>
<keyword evidence="1" id="KW-0472">Membrane</keyword>
<comment type="caution">
    <text evidence="2">The sequence shown here is derived from an EMBL/GenBank/DDBJ whole genome shotgun (WGS) entry which is preliminary data.</text>
</comment>
<reference evidence="2 3" key="1">
    <citation type="journal article" date="2018" name="Environ. Microbiol.">
        <title>Isolation and genomic characterization of Novimethylophilus kurashikiensis gen. nov. sp. nov., a new lanthanide-dependent methylotrophic species of Methylophilaceae.</title>
        <authorList>
            <person name="Lv H."/>
            <person name="Sahin N."/>
            <person name="Tani A."/>
        </authorList>
    </citation>
    <scope>NUCLEOTIDE SEQUENCE [LARGE SCALE GENOMIC DNA]</scope>
    <source>
        <strain evidence="2 3">La2-4</strain>
    </source>
</reference>
<evidence type="ECO:0000313" key="2">
    <source>
        <dbReference type="EMBL" id="GBG14565.1"/>
    </source>
</evidence>
<proteinExistence type="predicted"/>
<dbReference type="RefSeq" id="WP_109015754.1">
    <property type="nucleotide sequence ID" value="NZ_BDOQ01000008.1"/>
</dbReference>
<evidence type="ECO:0000313" key="3">
    <source>
        <dbReference type="Proteomes" id="UP000245081"/>
    </source>
</evidence>
<feature type="transmembrane region" description="Helical" evidence="1">
    <location>
        <begin position="86"/>
        <end position="104"/>
    </location>
</feature>
<feature type="transmembrane region" description="Helical" evidence="1">
    <location>
        <begin position="49"/>
        <end position="74"/>
    </location>
</feature>
<accession>A0A2R5F954</accession>
<keyword evidence="1" id="KW-0812">Transmembrane</keyword>
<keyword evidence="1" id="KW-1133">Transmembrane helix</keyword>
<name>A0A2R5F954_9PROT</name>
<keyword evidence="3" id="KW-1185">Reference proteome</keyword>
<gene>
    <name evidence="2" type="ORF">NMK_2164</name>
</gene>
<sequence>MNISELKTLVASKLVFDVQQGAPSQACIDERLSYVTPKRIRNVSIACDAANLATALTAVVSVTATVFFMMGILSTKLHTQNTPMELWVGFFCSLAGILVSRSIYCFKNALNDIETALLNELGNLQPLPQAQCAVMLKQCQQTPEGMSYREGVIAAGRQFVIAEKTLLKNWNESASDRAACSELYNLNED</sequence>
<protein>
    <submittedName>
        <fullName evidence="2">LysR family transcriptional regulator</fullName>
    </submittedName>
</protein>
<organism evidence="2 3">
    <name type="scientific">Novimethylophilus kurashikiensis</name>
    <dbReference type="NCBI Taxonomy" id="1825523"/>
    <lineage>
        <taxon>Bacteria</taxon>
        <taxon>Pseudomonadati</taxon>
        <taxon>Pseudomonadota</taxon>
        <taxon>Betaproteobacteria</taxon>
        <taxon>Nitrosomonadales</taxon>
        <taxon>Methylophilaceae</taxon>
        <taxon>Novimethylophilus</taxon>
    </lineage>
</organism>